<evidence type="ECO:0000256" key="2">
    <source>
        <dbReference type="ARBA" id="ARBA00010617"/>
    </source>
</evidence>
<dbReference type="PRINTS" id="PR00463">
    <property type="entry name" value="EP450I"/>
</dbReference>
<reference evidence="11 12" key="1">
    <citation type="submission" date="2019-12" db="EMBL/GenBank/DDBJ databases">
        <authorList>
            <person name="Floudas D."/>
            <person name="Bentzer J."/>
            <person name="Ahren D."/>
            <person name="Johansson T."/>
            <person name="Persson P."/>
            <person name="Tunlid A."/>
        </authorList>
    </citation>
    <scope>NUCLEOTIDE SEQUENCE [LARGE SCALE GENOMIC DNA]</scope>
    <source>
        <strain evidence="11 12">CBS 102.39</strain>
    </source>
</reference>
<dbReference type="PRINTS" id="PR00385">
    <property type="entry name" value="P450"/>
</dbReference>
<evidence type="ECO:0000256" key="3">
    <source>
        <dbReference type="ARBA" id="ARBA00022617"/>
    </source>
</evidence>
<dbReference type="InterPro" id="IPR047146">
    <property type="entry name" value="Cyt_P450_E_CYP52_fungi"/>
</dbReference>
<keyword evidence="10" id="KW-0812">Transmembrane</keyword>
<dbReference type="InterPro" id="IPR036396">
    <property type="entry name" value="Cyt_P450_sf"/>
</dbReference>
<keyword evidence="5 9" id="KW-0560">Oxidoreductase</keyword>
<gene>
    <name evidence="11" type="ORF">D9613_011378</name>
</gene>
<evidence type="ECO:0000256" key="1">
    <source>
        <dbReference type="ARBA" id="ARBA00001971"/>
    </source>
</evidence>
<keyword evidence="12" id="KW-1185">Reference proteome</keyword>
<keyword evidence="6 8" id="KW-0408">Iron</keyword>
<dbReference type="InterPro" id="IPR001128">
    <property type="entry name" value="Cyt_P450"/>
</dbReference>
<comment type="similarity">
    <text evidence="2 9">Belongs to the cytochrome P450 family.</text>
</comment>
<protein>
    <recommendedName>
        <fullName evidence="13">Cytochrome P450</fullName>
    </recommendedName>
</protein>
<evidence type="ECO:0000313" key="11">
    <source>
        <dbReference type="EMBL" id="KAF4616028.1"/>
    </source>
</evidence>
<evidence type="ECO:0000256" key="5">
    <source>
        <dbReference type="ARBA" id="ARBA00023002"/>
    </source>
</evidence>
<proteinExistence type="inferred from homology"/>
<keyword evidence="10" id="KW-0472">Membrane</keyword>
<evidence type="ECO:0000256" key="9">
    <source>
        <dbReference type="RuleBase" id="RU000461"/>
    </source>
</evidence>
<dbReference type="GO" id="GO:0005506">
    <property type="term" value="F:iron ion binding"/>
    <property type="evidence" value="ECO:0007669"/>
    <property type="project" value="InterPro"/>
</dbReference>
<accession>A0A8H4QRV2</accession>
<dbReference type="EMBL" id="JAACJL010000032">
    <property type="protein sequence ID" value="KAF4616028.1"/>
    <property type="molecule type" value="Genomic_DNA"/>
</dbReference>
<dbReference type="PANTHER" id="PTHR24287">
    <property type="entry name" value="P450, PUTATIVE (EUROFUNG)-RELATED"/>
    <property type="match status" value="1"/>
</dbReference>
<evidence type="ECO:0000256" key="4">
    <source>
        <dbReference type="ARBA" id="ARBA00022723"/>
    </source>
</evidence>
<evidence type="ECO:0000313" key="12">
    <source>
        <dbReference type="Proteomes" id="UP000521872"/>
    </source>
</evidence>
<evidence type="ECO:0000256" key="7">
    <source>
        <dbReference type="ARBA" id="ARBA00023033"/>
    </source>
</evidence>
<dbReference type="GO" id="GO:0004497">
    <property type="term" value="F:monooxygenase activity"/>
    <property type="evidence" value="ECO:0007669"/>
    <property type="project" value="UniProtKB-KW"/>
</dbReference>
<dbReference type="GO" id="GO:0016705">
    <property type="term" value="F:oxidoreductase activity, acting on paired donors, with incorporation or reduction of molecular oxygen"/>
    <property type="evidence" value="ECO:0007669"/>
    <property type="project" value="InterPro"/>
</dbReference>
<evidence type="ECO:0008006" key="13">
    <source>
        <dbReference type="Google" id="ProtNLM"/>
    </source>
</evidence>
<organism evidence="11 12">
    <name type="scientific">Agrocybe pediades</name>
    <dbReference type="NCBI Taxonomy" id="84607"/>
    <lineage>
        <taxon>Eukaryota</taxon>
        <taxon>Fungi</taxon>
        <taxon>Dikarya</taxon>
        <taxon>Basidiomycota</taxon>
        <taxon>Agaricomycotina</taxon>
        <taxon>Agaricomycetes</taxon>
        <taxon>Agaricomycetidae</taxon>
        <taxon>Agaricales</taxon>
        <taxon>Agaricineae</taxon>
        <taxon>Strophariaceae</taxon>
        <taxon>Agrocybe</taxon>
    </lineage>
</organism>
<dbReference type="InterPro" id="IPR002401">
    <property type="entry name" value="Cyt_P450_E_grp-I"/>
</dbReference>
<sequence length="583" mass="66403">MEIPPGLVFLARPLPRHLVLFLFVYTTLNWAQSLKVCGVDLPNFIIIIVSSLAGLFLSLISNAFTRWNNYRKAASLGAELPPMVEQSFLTTVKELKHMVEEGYPADALQRWTKKYGTVVRTSTLTDALLVTDEPSHVKAILATQFDSFGKSHNSQDVSKSLLGTGIFNVNGEMWKSITRPFFTRERISDFEIYERNCNQSIKAAEKRLAEGFSVDVQDLFGRFTLDSATEFLFGQTVDSLSADLPYPPSYSHKNGPSFYNHPSNIFVEAFSKGLDYTEARSGTGSAWRLFEFGGDKIKPLRETMDEFTRPMIEKALADRERAISDKEVKQSETVLANLVHHTQDPQILKDELINLLVAGRDTTMSLLAFSIYMLSLYPAIEHRLRQEIFEIVGSTAAPDYSQMRDMKYLRAFLNEVLRLYPPVPIDARSSFEDVVFPSTDPSKKPVFVPKDTNCLYSVFNIHRRTDLWGPDAMEFDPDRFIDERLHKYLTPNPYIFCPFNAGPRICLGQQFAYHEASYFLIRFLQKFKEFTLDDSANAPPPAEWANGEGRQPLEKIHPMVHLTMYIKGGLWVRMKELDKASNA</sequence>
<dbReference type="InterPro" id="IPR017972">
    <property type="entry name" value="Cyt_P450_CS"/>
</dbReference>
<dbReference type="Gene3D" id="1.10.630.10">
    <property type="entry name" value="Cytochrome P450"/>
    <property type="match status" value="1"/>
</dbReference>
<evidence type="ECO:0000256" key="8">
    <source>
        <dbReference type="PIRSR" id="PIRSR602401-1"/>
    </source>
</evidence>
<dbReference type="PROSITE" id="PS00086">
    <property type="entry name" value="CYTOCHROME_P450"/>
    <property type="match status" value="1"/>
</dbReference>
<dbReference type="Proteomes" id="UP000521872">
    <property type="component" value="Unassembled WGS sequence"/>
</dbReference>
<evidence type="ECO:0000256" key="6">
    <source>
        <dbReference type="ARBA" id="ARBA00023004"/>
    </source>
</evidence>
<keyword evidence="3 8" id="KW-0349">Heme</keyword>
<dbReference type="CDD" id="cd11063">
    <property type="entry name" value="CYP52"/>
    <property type="match status" value="1"/>
</dbReference>
<name>A0A8H4QRV2_9AGAR</name>
<feature type="binding site" description="axial binding residue" evidence="8">
    <location>
        <position position="506"/>
    </location>
    <ligand>
        <name>heme</name>
        <dbReference type="ChEBI" id="CHEBI:30413"/>
    </ligand>
    <ligandPart>
        <name>Fe</name>
        <dbReference type="ChEBI" id="CHEBI:18248"/>
    </ligandPart>
</feature>
<keyword evidence="4 8" id="KW-0479">Metal-binding</keyword>
<keyword evidence="10" id="KW-1133">Transmembrane helix</keyword>
<comment type="cofactor">
    <cofactor evidence="1 8">
        <name>heme</name>
        <dbReference type="ChEBI" id="CHEBI:30413"/>
    </cofactor>
</comment>
<evidence type="ECO:0000256" key="10">
    <source>
        <dbReference type="SAM" id="Phobius"/>
    </source>
</evidence>
<comment type="caution">
    <text evidence="11">The sequence shown here is derived from an EMBL/GenBank/DDBJ whole genome shotgun (WGS) entry which is preliminary data.</text>
</comment>
<dbReference type="GO" id="GO:0020037">
    <property type="term" value="F:heme binding"/>
    <property type="evidence" value="ECO:0007669"/>
    <property type="project" value="InterPro"/>
</dbReference>
<keyword evidence="7 9" id="KW-0503">Monooxygenase</keyword>
<dbReference type="Pfam" id="PF00067">
    <property type="entry name" value="p450"/>
    <property type="match status" value="1"/>
</dbReference>
<dbReference type="SUPFAM" id="SSF48264">
    <property type="entry name" value="Cytochrome P450"/>
    <property type="match status" value="1"/>
</dbReference>
<dbReference type="PANTHER" id="PTHR24287:SF1">
    <property type="entry name" value="P450, PUTATIVE (EUROFUNG)-RELATED"/>
    <property type="match status" value="1"/>
</dbReference>
<dbReference type="AlphaFoldDB" id="A0A8H4QRV2"/>
<feature type="transmembrane region" description="Helical" evidence="10">
    <location>
        <begin position="43"/>
        <end position="64"/>
    </location>
</feature>